<protein>
    <submittedName>
        <fullName evidence="1">Uncharacterized protein</fullName>
    </submittedName>
</protein>
<evidence type="ECO:0000313" key="1">
    <source>
        <dbReference type="EMBL" id="MBB5744824.1"/>
    </source>
</evidence>
<dbReference type="RefSeq" id="WP_425486060.1">
    <property type="nucleotide sequence ID" value="NZ_JACHOR010000001.1"/>
</dbReference>
<evidence type="ECO:0000313" key="2">
    <source>
        <dbReference type="Proteomes" id="UP000545037"/>
    </source>
</evidence>
<dbReference type="Proteomes" id="UP000545037">
    <property type="component" value="Unassembled WGS sequence"/>
</dbReference>
<gene>
    <name evidence="1" type="ORF">GGR13_000396</name>
</gene>
<reference evidence="1 2" key="1">
    <citation type="submission" date="2020-08" db="EMBL/GenBank/DDBJ databases">
        <title>Genomic Encyclopedia of Type Strains, Phase IV (KMG-IV): sequencing the most valuable type-strain genomes for metagenomic binning, comparative biology and taxonomic classification.</title>
        <authorList>
            <person name="Goeker M."/>
        </authorList>
    </citation>
    <scope>NUCLEOTIDE SEQUENCE [LARGE SCALE GENOMIC DNA]</scope>
    <source>
        <strain evidence="1 2">DSM 4737</strain>
    </source>
</reference>
<dbReference type="EMBL" id="JACHOR010000001">
    <property type="protein sequence ID" value="MBB5744824.1"/>
    <property type="molecule type" value="Genomic_DNA"/>
</dbReference>
<dbReference type="AlphaFoldDB" id="A0A7W9FEX7"/>
<name>A0A7W9FEX7_9CAUL</name>
<keyword evidence="2" id="KW-1185">Reference proteome</keyword>
<sequence length="269" mass="28140">MAVLLAQCDQDRSAVIKSPAPEVVPPIEVDTGTLTPPPLLGRAELIAALAQAASVFAAGATVAGSDPLVGRSFSLRLPFGCNGPTIAGEANEGLAHWQWGEGQASLRLSLTPGDWLASPFVAGSTSDGNREAPTPTWEAVEGFWIARPWMATDACPVAGLSSSISAPPSPQTVGLVAIFPEDSSRLSRRDGRAYQYTIRGKGDVPPVPPAGGFALRLEGRVVSFPNGRASRCVAFSPDQRPTCVVAVRLDRVAFEGGTTGNPLSEWRLN</sequence>
<organism evidence="1 2">
    <name type="scientific">Brevundimonas variabilis</name>
    <dbReference type="NCBI Taxonomy" id="74312"/>
    <lineage>
        <taxon>Bacteria</taxon>
        <taxon>Pseudomonadati</taxon>
        <taxon>Pseudomonadota</taxon>
        <taxon>Alphaproteobacteria</taxon>
        <taxon>Caulobacterales</taxon>
        <taxon>Caulobacteraceae</taxon>
        <taxon>Brevundimonas</taxon>
    </lineage>
</organism>
<proteinExistence type="predicted"/>
<comment type="caution">
    <text evidence="1">The sequence shown here is derived from an EMBL/GenBank/DDBJ whole genome shotgun (WGS) entry which is preliminary data.</text>
</comment>
<accession>A0A7W9FEX7</accession>